<evidence type="ECO:0000256" key="4">
    <source>
        <dbReference type="ARBA" id="ARBA00022448"/>
    </source>
</evidence>
<keyword evidence="4 7" id="KW-0813">Transport</keyword>
<comment type="similarity">
    <text evidence="2 7">Belongs to the PhoU family.</text>
</comment>
<proteinExistence type="inferred from homology"/>
<name>A0A0B5AMH3_9BACL</name>
<comment type="function">
    <text evidence="7">Plays a role in the regulation of phosphate uptake.</text>
</comment>
<dbReference type="KEGG" id="jeo:JMA_21430"/>
<dbReference type="STRING" id="1508404.JMA_21430"/>
<dbReference type="PANTHER" id="PTHR42930">
    <property type="entry name" value="PHOSPHATE-SPECIFIC TRANSPORT SYSTEM ACCESSORY PROTEIN PHOU"/>
    <property type="match status" value="1"/>
</dbReference>
<accession>A0A0B5AMH3</accession>
<dbReference type="Gene3D" id="1.20.58.220">
    <property type="entry name" value="Phosphate transport system protein phou homolog 2, domain 2"/>
    <property type="match status" value="1"/>
</dbReference>
<feature type="domain" description="PhoU" evidence="8">
    <location>
        <begin position="121"/>
        <end position="206"/>
    </location>
</feature>
<reference evidence="9 10" key="1">
    <citation type="submission" date="2014-08" db="EMBL/GenBank/DDBJ databases">
        <title>Complete genome of a marine bacteria Jeotgalibacillus malaysiensis.</title>
        <authorList>
            <person name="Yaakop A.S."/>
            <person name="Chan K.-G."/>
            <person name="Goh K.M."/>
        </authorList>
    </citation>
    <scope>NUCLEOTIDE SEQUENCE [LARGE SCALE GENOMIC DNA]</scope>
    <source>
        <strain evidence="9 10">D5</strain>
    </source>
</reference>
<keyword evidence="6 7" id="KW-0592">Phosphate transport</keyword>
<evidence type="ECO:0000256" key="2">
    <source>
        <dbReference type="ARBA" id="ARBA00008107"/>
    </source>
</evidence>
<dbReference type="GO" id="GO:0006817">
    <property type="term" value="P:phosphate ion transport"/>
    <property type="evidence" value="ECO:0007669"/>
    <property type="project" value="UniProtKB-KW"/>
</dbReference>
<comment type="subcellular location">
    <subcellularLocation>
        <location evidence="1 7">Cytoplasm</location>
    </subcellularLocation>
</comment>
<dbReference type="NCBIfam" id="TIGR02135">
    <property type="entry name" value="phoU_full"/>
    <property type="match status" value="1"/>
</dbReference>
<evidence type="ECO:0000256" key="6">
    <source>
        <dbReference type="ARBA" id="ARBA00022592"/>
    </source>
</evidence>
<organism evidence="9 10">
    <name type="scientific">Jeotgalibacillus malaysiensis</name>
    <dbReference type="NCBI Taxonomy" id="1508404"/>
    <lineage>
        <taxon>Bacteria</taxon>
        <taxon>Bacillati</taxon>
        <taxon>Bacillota</taxon>
        <taxon>Bacilli</taxon>
        <taxon>Bacillales</taxon>
        <taxon>Caryophanaceae</taxon>
        <taxon>Jeotgalibacillus</taxon>
    </lineage>
</organism>
<dbReference type="SUPFAM" id="SSF109755">
    <property type="entry name" value="PhoU-like"/>
    <property type="match status" value="1"/>
</dbReference>
<protein>
    <recommendedName>
        <fullName evidence="7">Phosphate-specific transport system accessory protein PhoU</fullName>
    </recommendedName>
</protein>
<dbReference type="BioCyc" id="JESP1508404:G14D9-11398-MONOMER"/>
<dbReference type="GO" id="GO:0005737">
    <property type="term" value="C:cytoplasm"/>
    <property type="evidence" value="ECO:0007669"/>
    <property type="project" value="UniProtKB-SubCell"/>
</dbReference>
<feature type="domain" description="PhoU" evidence="8">
    <location>
        <begin position="18"/>
        <end position="105"/>
    </location>
</feature>
<dbReference type="GO" id="GO:0030643">
    <property type="term" value="P:intracellular phosphate ion homeostasis"/>
    <property type="evidence" value="ECO:0007669"/>
    <property type="project" value="InterPro"/>
</dbReference>
<dbReference type="PANTHER" id="PTHR42930:SF3">
    <property type="entry name" value="PHOSPHATE-SPECIFIC TRANSPORT SYSTEM ACCESSORY PROTEIN PHOU"/>
    <property type="match status" value="1"/>
</dbReference>
<dbReference type="EMBL" id="CP009416">
    <property type="protein sequence ID" value="AJD91460.1"/>
    <property type="molecule type" value="Genomic_DNA"/>
</dbReference>
<dbReference type="OrthoDB" id="9814256at2"/>
<comment type="subunit">
    <text evidence="3 7">Homodimer.</text>
</comment>
<evidence type="ECO:0000259" key="8">
    <source>
        <dbReference type="Pfam" id="PF01895"/>
    </source>
</evidence>
<dbReference type="Pfam" id="PF01895">
    <property type="entry name" value="PhoU"/>
    <property type="match status" value="2"/>
</dbReference>
<dbReference type="InterPro" id="IPR026022">
    <property type="entry name" value="PhoU_dom"/>
</dbReference>
<dbReference type="HOGENOM" id="CLU_078518_3_0_9"/>
<evidence type="ECO:0000313" key="9">
    <source>
        <dbReference type="EMBL" id="AJD91460.1"/>
    </source>
</evidence>
<evidence type="ECO:0000256" key="5">
    <source>
        <dbReference type="ARBA" id="ARBA00022490"/>
    </source>
</evidence>
<keyword evidence="5 7" id="KW-0963">Cytoplasm</keyword>
<keyword evidence="10" id="KW-1185">Reference proteome</keyword>
<sequence>MSVRERYDTELEVLNNKIVELGHFAQEALKDSLTALDNRDIEKSLFIMDEDVKANRIEEEINDLAILLIAKQQPVATDLRRIIVAIKIAADLERIADFAVNIAKSTIRMGNDSFVNSIDNIHQMYDITEQMIELVLEAYADEDVVKAKRIAELDDGVDELYGDTIKDLLSSSAAQPEKLAQITQLSFVCRYLERAADHVTNISENIFYLVKGKRYDLNK</sequence>
<dbReference type="FunFam" id="1.20.58.220:FF:000004">
    <property type="entry name" value="Phosphate-specific transport system accessory protein PhoU"/>
    <property type="match status" value="1"/>
</dbReference>
<dbReference type="InterPro" id="IPR038078">
    <property type="entry name" value="PhoU-like_sf"/>
</dbReference>
<evidence type="ECO:0000256" key="3">
    <source>
        <dbReference type="ARBA" id="ARBA00011738"/>
    </source>
</evidence>
<dbReference type="AlphaFoldDB" id="A0A0B5AMH3"/>
<gene>
    <name evidence="9" type="ORF">JMA_21430</name>
</gene>
<dbReference type="PIRSF" id="PIRSF003107">
    <property type="entry name" value="PhoU"/>
    <property type="match status" value="1"/>
</dbReference>
<evidence type="ECO:0000256" key="7">
    <source>
        <dbReference type="PIRNR" id="PIRNR003107"/>
    </source>
</evidence>
<dbReference type="InterPro" id="IPR028366">
    <property type="entry name" value="PhoU"/>
</dbReference>
<dbReference type="GO" id="GO:0045936">
    <property type="term" value="P:negative regulation of phosphate metabolic process"/>
    <property type="evidence" value="ECO:0007669"/>
    <property type="project" value="InterPro"/>
</dbReference>
<dbReference type="Proteomes" id="UP000031449">
    <property type="component" value="Chromosome"/>
</dbReference>
<evidence type="ECO:0000256" key="1">
    <source>
        <dbReference type="ARBA" id="ARBA00004496"/>
    </source>
</evidence>
<evidence type="ECO:0000313" key="10">
    <source>
        <dbReference type="Proteomes" id="UP000031449"/>
    </source>
</evidence>